<name>A0A073BD54_9PSEU</name>
<comment type="caution">
    <text evidence="10">The sequence shown here is derived from an EMBL/GenBank/DDBJ whole genome shotgun (WGS) entry which is preliminary data.</text>
</comment>
<evidence type="ECO:0000313" key="11">
    <source>
        <dbReference type="Proteomes" id="UP000031419"/>
    </source>
</evidence>
<feature type="compositionally biased region" description="Acidic residues" evidence="8">
    <location>
        <begin position="536"/>
        <end position="545"/>
    </location>
</feature>
<feature type="transmembrane region" description="Helical" evidence="9">
    <location>
        <begin position="344"/>
        <end position="362"/>
    </location>
</feature>
<keyword evidence="7 9" id="KW-0472">Membrane</keyword>
<feature type="transmembrane region" description="Helical" evidence="9">
    <location>
        <begin position="315"/>
        <end position="332"/>
    </location>
</feature>
<feature type="transmembrane region" description="Helical" evidence="9">
    <location>
        <begin position="138"/>
        <end position="156"/>
    </location>
</feature>
<evidence type="ECO:0000256" key="3">
    <source>
        <dbReference type="ARBA" id="ARBA00022448"/>
    </source>
</evidence>
<dbReference type="PROSITE" id="PS01303">
    <property type="entry name" value="BCCT"/>
    <property type="match status" value="1"/>
</dbReference>
<sequence length="545" mass="57815">MDWVVFGISAIAAVAFIAWGVLGTESLQSFASTALEVLVRDGGWVFTLAGTAFVVFALWLAFSKYGRIPLGEDDERPEFRTSSWIAMMFAAGMGIGLMFYGVSEPLTHFTSPPPGSVEAGTDAALGTAMATSLFHWTLHPWAIYSVVGLAIAYASYRRGRKQLISSAFVPFFGKRASESPVGRIIDALAVFATVFGTAASLGIGATQIAAGLTQVGWVDSVGNTLLVGIITVLIVTFMISAVSGVSKGIQLLSNSNMLLALLLAVFLFFVGPTVFILDLLPLSAGSYLSEFGEMISRTGAVGGEEMQSWLSSWTIFYWAWWIAWAPFVGMFIARISRGRTIRQFIGGVLLVPSVISLVWFAILGGTALHQERSGAGLADAGGAEEQLFEVFRNLPLTGVASVLAMLLIINFFVTSADSASVVLGSMSQRGSANPNKFVVVFWGVVIGGVAIVMLLTGGEDALSGLNNTTIIAASPFVVVVLAMCMALVKDLRSDPMVLREAKGAEVLEQAVIIGNEEHDGEFQLVTEPVENNGTESEGEPGDSGR</sequence>
<protein>
    <submittedName>
        <fullName evidence="10">Choline transporter</fullName>
    </submittedName>
</protein>
<keyword evidence="11" id="KW-1185">Reference proteome</keyword>
<dbReference type="GO" id="GO:0005886">
    <property type="term" value="C:plasma membrane"/>
    <property type="evidence" value="ECO:0007669"/>
    <property type="project" value="UniProtKB-SubCell"/>
</dbReference>
<dbReference type="AlphaFoldDB" id="A0A073BD54"/>
<reference evidence="10 11" key="1">
    <citation type="submission" date="2014-06" db="EMBL/GenBank/DDBJ databases">
        <title>Saccharopolyspora rectivirgula DSM-43113 Genome sequencing.</title>
        <authorList>
            <person name="Barrera C."/>
            <person name="Millon L."/>
            <person name="Rognon B."/>
            <person name="Zaugg C."/>
            <person name="Monod M."/>
        </authorList>
    </citation>
    <scope>NUCLEOTIDE SEQUENCE [LARGE SCALE GENOMIC DNA]</scope>
    <source>
        <strain evidence="10 11">DSM 43113</strain>
    </source>
</reference>
<proteinExistence type="inferred from homology"/>
<keyword evidence="6 9" id="KW-1133">Transmembrane helix</keyword>
<dbReference type="InterPro" id="IPR000060">
    <property type="entry name" value="BCCT_transptr"/>
</dbReference>
<dbReference type="Pfam" id="PF02028">
    <property type="entry name" value="BCCT"/>
    <property type="match status" value="1"/>
</dbReference>
<evidence type="ECO:0000256" key="4">
    <source>
        <dbReference type="ARBA" id="ARBA00022475"/>
    </source>
</evidence>
<evidence type="ECO:0000256" key="8">
    <source>
        <dbReference type="SAM" id="MobiDB-lite"/>
    </source>
</evidence>
<feature type="transmembrane region" description="Helical" evidence="9">
    <location>
        <begin position="396"/>
        <end position="416"/>
    </location>
</feature>
<evidence type="ECO:0000256" key="7">
    <source>
        <dbReference type="ARBA" id="ARBA00023136"/>
    </source>
</evidence>
<feature type="transmembrane region" description="Helical" evidence="9">
    <location>
        <begin position="257"/>
        <end position="277"/>
    </location>
</feature>
<dbReference type="InterPro" id="IPR018093">
    <property type="entry name" value="BCCT_CS"/>
</dbReference>
<dbReference type="OrthoDB" id="9775735at2"/>
<dbReference type="RefSeq" id="WP_029722657.1">
    <property type="nucleotide sequence ID" value="NZ_JNVU01000010.1"/>
</dbReference>
<feature type="transmembrane region" description="Helical" evidence="9">
    <location>
        <begin position="225"/>
        <end position="245"/>
    </location>
</feature>
<dbReference type="Proteomes" id="UP000031419">
    <property type="component" value="Unassembled WGS sequence"/>
</dbReference>
<gene>
    <name evidence="10" type="ORF">GU90_02870</name>
</gene>
<evidence type="ECO:0000256" key="9">
    <source>
        <dbReference type="SAM" id="Phobius"/>
    </source>
</evidence>
<dbReference type="STRING" id="28042.GU90_02870"/>
<evidence type="ECO:0000256" key="6">
    <source>
        <dbReference type="ARBA" id="ARBA00022989"/>
    </source>
</evidence>
<dbReference type="PANTHER" id="PTHR30047">
    <property type="entry name" value="HIGH-AFFINITY CHOLINE TRANSPORT PROTEIN-RELATED"/>
    <property type="match status" value="1"/>
</dbReference>
<feature type="region of interest" description="Disordered" evidence="8">
    <location>
        <begin position="524"/>
        <end position="545"/>
    </location>
</feature>
<comment type="subcellular location">
    <subcellularLocation>
        <location evidence="1">Cell membrane</location>
        <topology evidence="1">Multi-pass membrane protein</topology>
    </subcellularLocation>
</comment>
<evidence type="ECO:0000256" key="2">
    <source>
        <dbReference type="ARBA" id="ARBA00005658"/>
    </source>
</evidence>
<feature type="transmembrane region" description="Helical" evidence="9">
    <location>
        <begin position="437"/>
        <end position="457"/>
    </location>
</feature>
<feature type="transmembrane region" description="Helical" evidence="9">
    <location>
        <begin position="469"/>
        <end position="488"/>
    </location>
</feature>
<evidence type="ECO:0000256" key="1">
    <source>
        <dbReference type="ARBA" id="ARBA00004651"/>
    </source>
</evidence>
<accession>A0A073BD54</accession>
<feature type="transmembrane region" description="Helical" evidence="9">
    <location>
        <begin position="184"/>
        <end position="205"/>
    </location>
</feature>
<keyword evidence="5 9" id="KW-0812">Transmembrane</keyword>
<comment type="similarity">
    <text evidence="2">Belongs to the BCCT transporter (TC 2.A.15) family.</text>
</comment>
<feature type="transmembrane region" description="Helical" evidence="9">
    <location>
        <begin position="83"/>
        <end position="102"/>
    </location>
</feature>
<organism evidence="10 11">
    <name type="scientific">Saccharopolyspora rectivirgula</name>
    <dbReference type="NCBI Taxonomy" id="28042"/>
    <lineage>
        <taxon>Bacteria</taxon>
        <taxon>Bacillati</taxon>
        <taxon>Actinomycetota</taxon>
        <taxon>Actinomycetes</taxon>
        <taxon>Pseudonocardiales</taxon>
        <taxon>Pseudonocardiaceae</taxon>
        <taxon>Saccharopolyspora</taxon>
    </lineage>
</organism>
<evidence type="ECO:0000256" key="5">
    <source>
        <dbReference type="ARBA" id="ARBA00022692"/>
    </source>
</evidence>
<dbReference type="eggNOG" id="COG1292">
    <property type="taxonomic scope" value="Bacteria"/>
</dbReference>
<dbReference type="EMBL" id="JNVU01000010">
    <property type="protein sequence ID" value="KEI45664.1"/>
    <property type="molecule type" value="Genomic_DNA"/>
</dbReference>
<keyword evidence="4" id="KW-1003">Cell membrane</keyword>
<dbReference type="PANTHER" id="PTHR30047:SF7">
    <property type="entry name" value="HIGH-AFFINITY CHOLINE TRANSPORT PROTEIN"/>
    <property type="match status" value="1"/>
</dbReference>
<evidence type="ECO:0000313" key="10">
    <source>
        <dbReference type="EMBL" id="KEI45664.1"/>
    </source>
</evidence>
<keyword evidence="3" id="KW-0813">Transport</keyword>
<feature type="transmembrane region" description="Helical" evidence="9">
    <location>
        <begin position="44"/>
        <end position="62"/>
    </location>
</feature>
<dbReference type="NCBIfam" id="TIGR00842">
    <property type="entry name" value="bcct"/>
    <property type="match status" value="1"/>
</dbReference>
<dbReference type="GO" id="GO:0022857">
    <property type="term" value="F:transmembrane transporter activity"/>
    <property type="evidence" value="ECO:0007669"/>
    <property type="project" value="InterPro"/>
</dbReference>